<dbReference type="AlphaFoldDB" id="A0A0C1C1Z3"/>
<name>A0A0C1C1Z3_9BACT</name>
<reference evidence="1 2" key="1">
    <citation type="journal article" date="2014" name="Mol. Biol. Evol.">
        <title>Massive expansion of Ubiquitination-related gene families within the Chlamydiae.</title>
        <authorList>
            <person name="Domman D."/>
            <person name="Collingro A."/>
            <person name="Lagkouvardos I."/>
            <person name="Gehre L."/>
            <person name="Weinmaier T."/>
            <person name="Rattei T."/>
            <person name="Subtil A."/>
            <person name="Horn M."/>
        </authorList>
    </citation>
    <scope>NUCLEOTIDE SEQUENCE [LARGE SCALE GENOMIC DNA]</scope>
    <source>
        <strain evidence="1 2">OEW1</strain>
    </source>
</reference>
<evidence type="ECO:0000313" key="1">
    <source>
        <dbReference type="EMBL" id="KIA77616.1"/>
    </source>
</evidence>
<accession>A0A0C1C1Z3</accession>
<proteinExistence type="predicted"/>
<protein>
    <submittedName>
        <fullName evidence="1">Uncharacterized protein</fullName>
    </submittedName>
</protein>
<dbReference type="EMBL" id="JSAM01000073">
    <property type="protein sequence ID" value="KIA77616.1"/>
    <property type="molecule type" value="Genomic_DNA"/>
</dbReference>
<sequence>MVIQQKKYPMRKKQYIFEEGDEFIPSQAELANQGTLIKLPKA</sequence>
<gene>
    <name evidence="1" type="ORF">DB43_GD00470</name>
</gene>
<evidence type="ECO:0000313" key="2">
    <source>
        <dbReference type="Proteomes" id="UP000031307"/>
    </source>
</evidence>
<dbReference type="PATRIC" id="fig|83552.4.peg.1256"/>
<organism evidence="1 2">
    <name type="scientific">Parachlamydia acanthamoebae</name>
    <dbReference type="NCBI Taxonomy" id="83552"/>
    <lineage>
        <taxon>Bacteria</taxon>
        <taxon>Pseudomonadati</taxon>
        <taxon>Chlamydiota</taxon>
        <taxon>Chlamydiia</taxon>
        <taxon>Parachlamydiales</taxon>
        <taxon>Parachlamydiaceae</taxon>
        <taxon>Parachlamydia</taxon>
    </lineage>
</organism>
<dbReference type="Proteomes" id="UP000031307">
    <property type="component" value="Unassembled WGS sequence"/>
</dbReference>
<comment type="caution">
    <text evidence="1">The sequence shown here is derived from an EMBL/GenBank/DDBJ whole genome shotgun (WGS) entry which is preliminary data.</text>
</comment>